<keyword evidence="3" id="KW-0812">Transmembrane</keyword>
<feature type="transmembrane region" description="Helical" evidence="3">
    <location>
        <begin position="635"/>
        <end position="655"/>
    </location>
</feature>
<dbReference type="Pfam" id="PF13962">
    <property type="entry name" value="PGG"/>
    <property type="match status" value="2"/>
</dbReference>
<dbReference type="STRING" id="3818.A0A444XST7"/>
<evidence type="ECO:0000256" key="2">
    <source>
        <dbReference type="SAM" id="MobiDB-lite"/>
    </source>
</evidence>
<dbReference type="InterPro" id="IPR036770">
    <property type="entry name" value="Ankyrin_rpt-contain_sf"/>
</dbReference>
<dbReference type="Proteomes" id="UP000289738">
    <property type="component" value="Chromosome B09"/>
</dbReference>
<dbReference type="GO" id="GO:0005886">
    <property type="term" value="C:plasma membrane"/>
    <property type="evidence" value="ECO:0007669"/>
    <property type="project" value="UniProtKB-SubCell"/>
</dbReference>
<feature type="transmembrane region" description="Helical" evidence="3">
    <location>
        <begin position="562"/>
        <end position="591"/>
    </location>
</feature>
<evidence type="ECO:0000259" key="4">
    <source>
        <dbReference type="Pfam" id="PF13962"/>
    </source>
</evidence>
<feature type="transmembrane region" description="Helical" evidence="3">
    <location>
        <begin position="675"/>
        <end position="698"/>
    </location>
</feature>
<organism evidence="5 6">
    <name type="scientific">Arachis hypogaea</name>
    <name type="common">Peanut</name>
    <dbReference type="NCBI Taxonomy" id="3818"/>
    <lineage>
        <taxon>Eukaryota</taxon>
        <taxon>Viridiplantae</taxon>
        <taxon>Streptophyta</taxon>
        <taxon>Embryophyta</taxon>
        <taxon>Tracheophyta</taxon>
        <taxon>Spermatophyta</taxon>
        <taxon>Magnoliopsida</taxon>
        <taxon>eudicotyledons</taxon>
        <taxon>Gunneridae</taxon>
        <taxon>Pentapetalae</taxon>
        <taxon>rosids</taxon>
        <taxon>fabids</taxon>
        <taxon>Fabales</taxon>
        <taxon>Fabaceae</taxon>
        <taxon>Papilionoideae</taxon>
        <taxon>50 kb inversion clade</taxon>
        <taxon>dalbergioids sensu lato</taxon>
        <taxon>Dalbergieae</taxon>
        <taxon>Pterocarpus clade</taxon>
        <taxon>Arachis</taxon>
    </lineage>
</organism>
<evidence type="ECO:0000313" key="6">
    <source>
        <dbReference type="Proteomes" id="UP000289738"/>
    </source>
</evidence>
<comment type="subcellular location">
    <subcellularLocation>
        <location evidence="1">Cell membrane</location>
        <topology evidence="1">Peripheral membrane protein</topology>
    </subcellularLocation>
</comment>
<dbReference type="InterPro" id="IPR026961">
    <property type="entry name" value="PGG_dom"/>
</dbReference>
<evidence type="ECO:0000256" key="3">
    <source>
        <dbReference type="SAM" id="Phobius"/>
    </source>
</evidence>
<gene>
    <name evidence="5" type="ORF">Ahy_B09g098766</name>
</gene>
<feature type="transmembrane region" description="Helical" evidence="3">
    <location>
        <begin position="718"/>
        <end position="742"/>
    </location>
</feature>
<name>A0A444XST7_ARAHY</name>
<dbReference type="AlphaFoldDB" id="A0A444XST7"/>
<feature type="domain" description="PGG" evidence="4">
    <location>
        <begin position="630"/>
        <end position="742"/>
    </location>
</feature>
<comment type="caution">
    <text evidence="5">The sequence shown here is derived from an EMBL/GenBank/DDBJ whole genome shotgun (WGS) entry which is preliminary data.</text>
</comment>
<feature type="region of interest" description="Disordered" evidence="2">
    <location>
        <begin position="1"/>
        <end position="24"/>
    </location>
</feature>
<dbReference type="EMBL" id="SDMP01000019">
    <property type="protein sequence ID" value="RYQ92535.1"/>
    <property type="molecule type" value="Genomic_DNA"/>
</dbReference>
<proteinExistence type="predicted"/>
<protein>
    <recommendedName>
        <fullName evidence="4">PGG domain-containing protein</fullName>
    </recommendedName>
</protein>
<evidence type="ECO:0000256" key="1">
    <source>
        <dbReference type="ARBA" id="ARBA00004202"/>
    </source>
</evidence>
<keyword evidence="6" id="KW-1185">Reference proteome</keyword>
<feature type="transmembrane region" description="Helical" evidence="3">
    <location>
        <begin position="749"/>
        <end position="768"/>
    </location>
</feature>
<dbReference type="SUPFAM" id="SSF48403">
    <property type="entry name" value="Ankyrin repeat"/>
    <property type="match status" value="1"/>
</dbReference>
<dbReference type="PANTHER" id="PTHR24177">
    <property type="entry name" value="CASKIN"/>
    <property type="match status" value="1"/>
</dbReference>
<accession>A0A444XST7</accession>
<evidence type="ECO:0000313" key="5">
    <source>
        <dbReference type="EMBL" id="RYQ92535.1"/>
    </source>
</evidence>
<keyword evidence="3" id="KW-0472">Membrane</keyword>
<reference evidence="5 6" key="1">
    <citation type="submission" date="2019-01" db="EMBL/GenBank/DDBJ databases">
        <title>Sequencing of cultivated peanut Arachis hypogaea provides insights into genome evolution and oil improvement.</title>
        <authorList>
            <person name="Chen X."/>
        </authorList>
    </citation>
    <scope>NUCLEOTIDE SEQUENCE [LARGE SCALE GENOMIC DNA]</scope>
    <source>
        <strain evidence="6">cv. Fuhuasheng</strain>
        <tissue evidence="5">Leaves</tissue>
    </source>
</reference>
<keyword evidence="3" id="KW-1133">Transmembrane helix</keyword>
<feature type="transmembrane region" description="Helical" evidence="3">
    <location>
        <begin position="480"/>
        <end position="499"/>
    </location>
</feature>
<dbReference type="Gene3D" id="1.25.40.20">
    <property type="entry name" value="Ankyrin repeat-containing domain"/>
    <property type="match status" value="1"/>
</dbReference>
<dbReference type="PANTHER" id="PTHR24177:SF329">
    <property type="entry name" value="ANKYRIN REPEAT PROTEIN"/>
    <property type="match status" value="1"/>
</dbReference>
<feature type="domain" description="PGG" evidence="4">
    <location>
        <begin position="473"/>
        <end position="586"/>
    </location>
</feature>
<sequence length="794" mass="88950">MERPKPVSAAQGSSSRNPDETEANTKKLLEAVRRGDLEETLKLAAVETGAIRAEVMTYWRGRALHIALTFGHLHIVEKLVQLMSPEDLELATDSNTVLLLTLPTPYYWIPVTWAVELGHNELARYLYSVTPFHVLRPENGKYGADLLVRCYYSKMFDVAVDLLRRCPRLAMRNQGQGAGDNLLLTLAKAPSSSLDQIQLPSWKRWLYERIHVHLAHEFALDEVVNLVAEVNDSIRDNYARSAGSDVTLDLVRDWTKLAMRDQGAGDKSQFPSWKRWLYERLLLGLVGNIDNLLGIKKIREAKLGHQQYLALLRATCRGVTPLNDKEIQESGIRNAIFEAAKRGNAVFIVEALKVHFTLYAIHDEKRRRIFSLAVEYRQANVYNLIHGLSAKPFLSTSIDYFGNSMLHMAGMLAPPIQLSPIPGALLQMQRELQWFKEVESITTPMIRERLNDNNLTPRALFTEQHTNLVKEGEKWTKETASSCGVVAALVATITFAAAFTVPGGNDQSKGYPIFLHKKLFMLFIISDAVSLFSSTTSLLMFLGFLTSRYAEDDFLKSLPTKLIIGLSAMFISLATMMAAFCASLSISILSYPEVESITPPNVKQQLNNDNLTPRELFTKEHKELVKEGEKWTKGTAGSCGVVAALVATITFAAAFTVPDGNDQIKGYPIFLHKNLFMLFIISDAVSLFSSTTSLLMFLGLLTSRYAEDDFLNSLPTKLMIGLSTMFISLATMMAAFCASLFLMLQNRSWIVIPVTLLASVPVTLYIWLQFPLLVLIFKSTYAPGIFDRNIKPWL</sequence>
<feature type="transmembrane region" description="Helical" evidence="3">
    <location>
        <begin position="519"/>
        <end position="542"/>
    </location>
</feature>